<evidence type="ECO:0000256" key="4">
    <source>
        <dbReference type="ARBA" id="ARBA00022777"/>
    </source>
</evidence>
<dbReference type="Gene3D" id="1.10.510.10">
    <property type="entry name" value="Transferase(Phosphotransferase) domain 1"/>
    <property type="match status" value="1"/>
</dbReference>
<dbReference type="OrthoDB" id="164244at2"/>
<dbReference type="EMBL" id="CP035758">
    <property type="protein sequence ID" value="QBD79203.1"/>
    <property type="molecule type" value="Genomic_DNA"/>
</dbReference>
<dbReference type="InterPro" id="IPR010496">
    <property type="entry name" value="AL/BT2_dom"/>
</dbReference>
<evidence type="ECO:0000259" key="9">
    <source>
        <dbReference type="PROSITE" id="PS50011"/>
    </source>
</evidence>
<dbReference type="PANTHER" id="PTHR43289:SF6">
    <property type="entry name" value="SERINE_THREONINE-PROTEIN KINASE NEKL-3"/>
    <property type="match status" value="1"/>
</dbReference>
<dbReference type="InterPro" id="IPR000719">
    <property type="entry name" value="Prot_kinase_dom"/>
</dbReference>
<protein>
    <recommendedName>
        <fullName evidence="1">non-specific serine/threonine protein kinase</fullName>
        <ecNumber evidence="1">2.7.11.1</ecNumber>
    </recommendedName>
</protein>
<dbReference type="Proteomes" id="UP000290365">
    <property type="component" value="Chromosome"/>
</dbReference>
<dbReference type="Pfam" id="PF06439">
    <property type="entry name" value="3keto-disac_hyd"/>
    <property type="match status" value="1"/>
</dbReference>
<evidence type="ECO:0000256" key="2">
    <source>
        <dbReference type="ARBA" id="ARBA00022679"/>
    </source>
</evidence>
<organism evidence="10 11">
    <name type="scientific">Ktedonosporobacter rubrisoli</name>
    <dbReference type="NCBI Taxonomy" id="2509675"/>
    <lineage>
        <taxon>Bacteria</taxon>
        <taxon>Bacillati</taxon>
        <taxon>Chloroflexota</taxon>
        <taxon>Ktedonobacteria</taxon>
        <taxon>Ktedonobacterales</taxon>
        <taxon>Ktedonosporobacteraceae</taxon>
        <taxon>Ktedonosporobacter</taxon>
    </lineage>
</organism>
<keyword evidence="3 6" id="KW-0547">Nucleotide-binding</keyword>
<dbReference type="SUPFAM" id="SSF49493">
    <property type="entry name" value="HSP40/DnaJ peptide-binding domain"/>
    <property type="match status" value="1"/>
</dbReference>
<evidence type="ECO:0000256" key="5">
    <source>
        <dbReference type="ARBA" id="ARBA00022840"/>
    </source>
</evidence>
<evidence type="ECO:0000256" key="8">
    <source>
        <dbReference type="SAM" id="Phobius"/>
    </source>
</evidence>
<dbReference type="GO" id="GO:0016787">
    <property type="term" value="F:hydrolase activity"/>
    <property type="evidence" value="ECO:0007669"/>
    <property type="project" value="InterPro"/>
</dbReference>
<proteinExistence type="predicted"/>
<dbReference type="Pfam" id="PF00069">
    <property type="entry name" value="Pkinase"/>
    <property type="match status" value="1"/>
</dbReference>
<evidence type="ECO:0000313" key="11">
    <source>
        <dbReference type="Proteomes" id="UP000290365"/>
    </source>
</evidence>
<dbReference type="GO" id="GO:0005524">
    <property type="term" value="F:ATP binding"/>
    <property type="evidence" value="ECO:0007669"/>
    <property type="project" value="UniProtKB-UniRule"/>
</dbReference>
<gene>
    <name evidence="10" type="ORF">EPA93_25770</name>
</gene>
<dbReference type="PROSITE" id="PS00108">
    <property type="entry name" value="PROTEIN_KINASE_ST"/>
    <property type="match status" value="1"/>
</dbReference>
<feature type="domain" description="Protein kinase" evidence="9">
    <location>
        <begin position="11"/>
        <end position="278"/>
    </location>
</feature>
<dbReference type="Gene3D" id="3.30.200.20">
    <property type="entry name" value="Phosphorylase Kinase, domain 1"/>
    <property type="match status" value="1"/>
</dbReference>
<evidence type="ECO:0000256" key="6">
    <source>
        <dbReference type="PROSITE-ProRule" id="PRU10141"/>
    </source>
</evidence>
<dbReference type="RefSeq" id="WP_129890256.1">
    <property type="nucleotide sequence ID" value="NZ_CP035758.1"/>
</dbReference>
<dbReference type="EC" id="2.7.11.1" evidence="1"/>
<dbReference type="GO" id="GO:0051082">
    <property type="term" value="F:unfolded protein binding"/>
    <property type="evidence" value="ECO:0007669"/>
    <property type="project" value="InterPro"/>
</dbReference>
<dbReference type="GO" id="GO:0006457">
    <property type="term" value="P:protein folding"/>
    <property type="evidence" value="ECO:0007669"/>
    <property type="project" value="InterPro"/>
</dbReference>
<evidence type="ECO:0000256" key="1">
    <source>
        <dbReference type="ARBA" id="ARBA00012513"/>
    </source>
</evidence>
<dbReference type="InterPro" id="IPR011009">
    <property type="entry name" value="Kinase-like_dom_sf"/>
</dbReference>
<dbReference type="PROSITE" id="PS00107">
    <property type="entry name" value="PROTEIN_KINASE_ATP"/>
    <property type="match status" value="1"/>
</dbReference>
<dbReference type="KEGG" id="kbs:EPA93_25770"/>
<evidence type="ECO:0000313" key="10">
    <source>
        <dbReference type="EMBL" id="QBD79203.1"/>
    </source>
</evidence>
<keyword evidence="8" id="KW-0812">Transmembrane</keyword>
<dbReference type="CDD" id="cd14014">
    <property type="entry name" value="STKc_PknB_like"/>
    <property type="match status" value="1"/>
</dbReference>
<feature type="transmembrane region" description="Helical" evidence="8">
    <location>
        <begin position="430"/>
        <end position="453"/>
    </location>
</feature>
<keyword evidence="2" id="KW-0808">Transferase</keyword>
<dbReference type="SMART" id="SM00220">
    <property type="entry name" value="S_TKc"/>
    <property type="match status" value="1"/>
</dbReference>
<reference evidence="10 11" key="1">
    <citation type="submission" date="2019-01" db="EMBL/GenBank/DDBJ databases">
        <title>Ktedonosporobacter rubrisoli SCAWS-G2.</title>
        <authorList>
            <person name="Huang Y."/>
            <person name="Yan B."/>
        </authorList>
    </citation>
    <scope>NUCLEOTIDE SEQUENCE [LARGE SCALE GENOMIC DNA]</scope>
    <source>
        <strain evidence="10 11">SCAWS-G2</strain>
    </source>
</reference>
<dbReference type="GO" id="GO:0004674">
    <property type="term" value="F:protein serine/threonine kinase activity"/>
    <property type="evidence" value="ECO:0007669"/>
    <property type="project" value="UniProtKB-EC"/>
</dbReference>
<feature type="binding site" evidence="6">
    <location>
        <position position="40"/>
    </location>
    <ligand>
        <name>ATP</name>
        <dbReference type="ChEBI" id="CHEBI:30616"/>
    </ligand>
</feature>
<keyword evidence="8" id="KW-0472">Membrane</keyword>
<dbReference type="PROSITE" id="PS50011">
    <property type="entry name" value="PROTEIN_KINASE_DOM"/>
    <property type="match status" value="1"/>
</dbReference>
<dbReference type="InterPro" id="IPR017441">
    <property type="entry name" value="Protein_kinase_ATP_BS"/>
</dbReference>
<evidence type="ECO:0000256" key="3">
    <source>
        <dbReference type="ARBA" id="ARBA00022741"/>
    </source>
</evidence>
<dbReference type="InterPro" id="IPR008271">
    <property type="entry name" value="Ser/Thr_kinase_AS"/>
</dbReference>
<dbReference type="Gene3D" id="2.60.260.20">
    <property type="entry name" value="Urease metallochaperone UreE, N-terminal domain"/>
    <property type="match status" value="1"/>
</dbReference>
<keyword evidence="5 6" id="KW-0067">ATP-binding</keyword>
<keyword evidence="11" id="KW-1185">Reference proteome</keyword>
<feature type="region of interest" description="Disordered" evidence="7">
    <location>
        <begin position="379"/>
        <end position="426"/>
    </location>
</feature>
<sequence length="679" mass="74532">MSLEGLKLGHYRLCQLIGSGSMGEVYLAEDLYVKRQVAIKIIRLEHVSDEQEATRLFQREIRAISQLDHPHILPLFDSGEEVIQNRRLAYMVMPYRAEGSLLNWLRRQRKKQLAPHIVAHIVEQAATALQHAHERQIIHQDVKPSNFLMRQRSEHPEYPDILLADFSIARFESASAVNSWQIRGTPAYMPPEQWRRQSAPASDQYALASSAYHLLIGHPPFSGQMEQVMHQHFTAQPQPPSTLNPQVSHALDAVILRALAKNPEERFPSVLQFAQAFQQAKKAPGDIHISLSISGEEARAGVIRTVTLPGRRKIVATIPPNSYNGKQIYLAEQGEPYYDGGPRSPVVLTLVVNKNATAGSAFPLDTNSHSLPELITKKVSSTPQLPPSPSREPAQPFAPPSSGSMSAMGKAASEPSPNKRPSPTPRPRRLLIIVAALGLLLILTSGATGLFLYKNHAQRILAMATASTLQASATAVRERNIAIAATATVTAGNHYPSYMHGSGKLEIYEPLNNHINSLWPESNTCGFFQDGYHIQEDNINHYHDCISASTYTDFTFEVQMKILKGDCGGFDIRNNGLDKAYLFEVCAGGTYTLIFYPDKTGNNIKVLVQGISPLINKGVGALNTVAIVAKGPDMTLFANGNVLASTQDSSSKEGHIGLAASEGSAPTEVAFQNARIWTF</sequence>
<dbReference type="InterPro" id="IPR008971">
    <property type="entry name" value="HSP40/DnaJ_pept-bd"/>
</dbReference>
<keyword evidence="8" id="KW-1133">Transmembrane helix</keyword>
<feature type="compositionally biased region" description="Low complexity" evidence="7">
    <location>
        <begin position="400"/>
        <end position="417"/>
    </location>
</feature>
<dbReference type="SUPFAM" id="SSF56112">
    <property type="entry name" value="Protein kinase-like (PK-like)"/>
    <property type="match status" value="1"/>
</dbReference>
<dbReference type="PANTHER" id="PTHR43289">
    <property type="entry name" value="MITOGEN-ACTIVATED PROTEIN KINASE KINASE KINASE 20-RELATED"/>
    <property type="match status" value="1"/>
</dbReference>
<keyword evidence="4" id="KW-0418">Kinase</keyword>
<evidence type="ECO:0000256" key="7">
    <source>
        <dbReference type="SAM" id="MobiDB-lite"/>
    </source>
</evidence>
<accession>A0A4P6JV22</accession>
<dbReference type="AlphaFoldDB" id="A0A4P6JV22"/>
<dbReference type="Gene3D" id="2.60.120.560">
    <property type="entry name" value="Exo-inulinase, domain 1"/>
    <property type="match status" value="1"/>
</dbReference>
<name>A0A4P6JV22_KTERU</name>